<keyword evidence="4" id="KW-0808">Transferase</keyword>
<gene>
    <name evidence="4" type="ORF">Fot_27478</name>
</gene>
<dbReference type="InterPro" id="IPR008266">
    <property type="entry name" value="Tyr_kinase_AS"/>
</dbReference>
<dbReference type="PIRSF" id="PIRSF000654">
    <property type="entry name" value="Integrin-linked_kinase"/>
    <property type="match status" value="1"/>
</dbReference>
<keyword evidence="1" id="KW-0547">Nucleotide-binding</keyword>
<dbReference type="EMBL" id="JBFOLJ010000008">
    <property type="protein sequence ID" value="KAL2513507.1"/>
    <property type="molecule type" value="Genomic_DNA"/>
</dbReference>
<dbReference type="AlphaFoldDB" id="A0ABD1TL99"/>
<name>A0ABD1TL99_9LAMI</name>
<evidence type="ECO:0000259" key="3">
    <source>
        <dbReference type="PROSITE" id="PS50011"/>
    </source>
</evidence>
<reference evidence="5" key="1">
    <citation type="submission" date="2024-07" db="EMBL/GenBank/DDBJ databases">
        <title>Two chromosome-level genome assemblies of Korean endemic species Abeliophyllum distichum and Forsythia ovata (Oleaceae).</title>
        <authorList>
            <person name="Jang H."/>
        </authorList>
    </citation>
    <scope>NUCLEOTIDE SEQUENCE [LARGE SCALE GENOMIC DNA]</scope>
</reference>
<dbReference type="Pfam" id="PF07714">
    <property type="entry name" value="PK_Tyr_Ser-Thr"/>
    <property type="match status" value="1"/>
</dbReference>
<evidence type="ECO:0000256" key="2">
    <source>
        <dbReference type="ARBA" id="ARBA00022840"/>
    </source>
</evidence>
<accession>A0ABD1TL99</accession>
<proteinExistence type="predicted"/>
<dbReference type="PROSITE" id="PS50011">
    <property type="entry name" value="PROTEIN_KINASE_DOM"/>
    <property type="match status" value="1"/>
</dbReference>
<keyword evidence="5" id="KW-1185">Reference proteome</keyword>
<dbReference type="Gene3D" id="3.30.200.20">
    <property type="entry name" value="Phosphorylase Kinase, domain 1"/>
    <property type="match status" value="1"/>
</dbReference>
<keyword evidence="4" id="KW-0418">Kinase</keyword>
<evidence type="ECO:0000313" key="5">
    <source>
        <dbReference type="Proteomes" id="UP001604277"/>
    </source>
</evidence>
<sequence>MSPWYMENGSKLLEGLIASSNGEYDVPYRVFTIEELDKATNLDRCRVMADGTGHYISGTFLQRSILVKKFWFGARGDRGPSYAVNDIVVALQMNRHKNVLKVLGCCLDLKMPAIIYEPGINYRLLSDILFTRKEGNFQNDIRSLCWSNRLKIATDVANALAYLHTAFPTPVIHRDLSTQNIVIDNYGVAKLVDFSLCIAMPPGESEKEEDIIVGTTGHIEPEYDCRGIVTEKCDVYMFGMILLELLTGRKPFDIDLEPNSLVEYVKEHVDKELSKILDPTILVQRGEIELDHHQLLAFSELALRCTHHKGADRPDVMDVAKELRRIQRSSRPR</sequence>
<dbReference type="Gene3D" id="1.10.510.10">
    <property type="entry name" value="Transferase(Phosphotransferase) domain 1"/>
    <property type="match status" value="1"/>
</dbReference>
<keyword evidence="2" id="KW-0067">ATP-binding</keyword>
<feature type="domain" description="Protein kinase" evidence="3">
    <location>
        <begin position="13"/>
        <end position="333"/>
    </location>
</feature>
<dbReference type="InterPro" id="IPR000719">
    <property type="entry name" value="Prot_kinase_dom"/>
</dbReference>
<dbReference type="InterPro" id="IPR045274">
    <property type="entry name" value="WAK-like"/>
</dbReference>
<organism evidence="4 5">
    <name type="scientific">Forsythia ovata</name>
    <dbReference type="NCBI Taxonomy" id="205694"/>
    <lineage>
        <taxon>Eukaryota</taxon>
        <taxon>Viridiplantae</taxon>
        <taxon>Streptophyta</taxon>
        <taxon>Embryophyta</taxon>
        <taxon>Tracheophyta</taxon>
        <taxon>Spermatophyta</taxon>
        <taxon>Magnoliopsida</taxon>
        <taxon>eudicotyledons</taxon>
        <taxon>Gunneridae</taxon>
        <taxon>Pentapetalae</taxon>
        <taxon>asterids</taxon>
        <taxon>lamiids</taxon>
        <taxon>Lamiales</taxon>
        <taxon>Oleaceae</taxon>
        <taxon>Forsythieae</taxon>
        <taxon>Forsythia</taxon>
    </lineage>
</organism>
<dbReference type="GO" id="GO:0016301">
    <property type="term" value="F:kinase activity"/>
    <property type="evidence" value="ECO:0007669"/>
    <property type="project" value="UniProtKB-KW"/>
</dbReference>
<dbReference type="Proteomes" id="UP001604277">
    <property type="component" value="Unassembled WGS sequence"/>
</dbReference>
<dbReference type="PANTHER" id="PTHR27005:SF466">
    <property type="entry name" value="NON-FUNCTIONAL PSEUDOKINASE ZED1-LIKE"/>
    <property type="match status" value="1"/>
</dbReference>
<comment type="caution">
    <text evidence="4">The sequence shown here is derived from an EMBL/GenBank/DDBJ whole genome shotgun (WGS) entry which is preliminary data.</text>
</comment>
<dbReference type="PANTHER" id="PTHR27005">
    <property type="entry name" value="WALL-ASSOCIATED RECEPTOR KINASE-LIKE 21"/>
    <property type="match status" value="1"/>
</dbReference>
<dbReference type="InterPro" id="IPR001245">
    <property type="entry name" value="Ser-Thr/Tyr_kinase_cat_dom"/>
</dbReference>
<dbReference type="InterPro" id="IPR011009">
    <property type="entry name" value="Kinase-like_dom_sf"/>
</dbReference>
<dbReference type="GO" id="GO:0005524">
    <property type="term" value="F:ATP binding"/>
    <property type="evidence" value="ECO:0007669"/>
    <property type="project" value="UniProtKB-KW"/>
</dbReference>
<dbReference type="PROSITE" id="PS00109">
    <property type="entry name" value="PROTEIN_KINASE_TYR"/>
    <property type="match status" value="1"/>
</dbReference>
<evidence type="ECO:0000256" key="1">
    <source>
        <dbReference type="ARBA" id="ARBA00022741"/>
    </source>
</evidence>
<evidence type="ECO:0000313" key="4">
    <source>
        <dbReference type="EMBL" id="KAL2513507.1"/>
    </source>
</evidence>
<protein>
    <submittedName>
        <fullName evidence="4">Protein kinase superfamily protein</fullName>
    </submittedName>
</protein>
<dbReference type="SUPFAM" id="SSF56112">
    <property type="entry name" value="Protein kinase-like (PK-like)"/>
    <property type="match status" value="1"/>
</dbReference>